<gene>
    <name evidence="9" type="ORF">HM131_05750</name>
</gene>
<keyword evidence="2 7" id="KW-0813">Transport</keyword>
<keyword evidence="4 7" id="KW-0812">Transmembrane</keyword>
<dbReference type="InterPro" id="IPR050809">
    <property type="entry name" value="UgpAE/MalFG_permease"/>
</dbReference>
<dbReference type="PROSITE" id="PS50928">
    <property type="entry name" value="ABC_TM1"/>
    <property type="match status" value="1"/>
</dbReference>
<proteinExistence type="inferred from homology"/>
<dbReference type="Pfam" id="PF00528">
    <property type="entry name" value="BPD_transp_1"/>
    <property type="match status" value="1"/>
</dbReference>
<dbReference type="PANTHER" id="PTHR43227">
    <property type="entry name" value="BLL4140 PROTEIN"/>
    <property type="match status" value="1"/>
</dbReference>
<evidence type="ECO:0000313" key="9">
    <source>
        <dbReference type="EMBL" id="ARI76369.1"/>
    </source>
</evidence>
<feature type="transmembrane region" description="Helical" evidence="7">
    <location>
        <begin position="254"/>
        <end position="281"/>
    </location>
</feature>
<comment type="subcellular location">
    <subcellularLocation>
        <location evidence="1 7">Cell membrane</location>
        <topology evidence="1 7">Multi-pass membrane protein</topology>
    </subcellularLocation>
</comment>
<name>A0A1W5ZSW4_9BACI</name>
<keyword evidence="5 7" id="KW-1133">Transmembrane helix</keyword>
<dbReference type="PANTHER" id="PTHR43227:SF3">
    <property type="entry name" value="BINDING-PROTEIN-DEPENDENT TRANSPORT SYSTEMS INNER MEMBRANE COMPONENT"/>
    <property type="match status" value="1"/>
</dbReference>
<reference evidence="9 10" key="1">
    <citation type="submission" date="2017-04" db="EMBL/GenBank/DDBJ databases">
        <title>The whole genome sequencing and assembly of Halobacillus mangrovi strain.</title>
        <authorList>
            <person name="Lee S.-J."/>
            <person name="Park M.-K."/>
            <person name="Kim J.-Y."/>
            <person name="Lee Y.-J."/>
            <person name="Yi H."/>
            <person name="Bahn Y.-S."/>
            <person name="Kim J.F."/>
            <person name="Lee D.-W."/>
        </authorList>
    </citation>
    <scope>NUCLEOTIDE SEQUENCE [LARGE SCALE GENOMIC DNA]</scope>
    <source>
        <strain evidence="9 10">KTB 131</strain>
    </source>
</reference>
<feature type="transmembrane region" description="Helical" evidence="7">
    <location>
        <begin position="207"/>
        <end position="234"/>
    </location>
</feature>
<evidence type="ECO:0000256" key="1">
    <source>
        <dbReference type="ARBA" id="ARBA00004651"/>
    </source>
</evidence>
<feature type="transmembrane region" description="Helical" evidence="7">
    <location>
        <begin position="82"/>
        <end position="101"/>
    </location>
</feature>
<dbReference type="GO" id="GO:0005886">
    <property type="term" value="C:plasma membrane"/>
    <property type="evidence" value="ECO:0007669"/>
    <property type="project" value="UniProtKB-SubCell"/>
</dbReference>
<comment type="similarity">
    <text evidence="7">Belongs to the binding-protein-dependent transport system permease family.</text>
</comment>
<keyword evidence="6 7" id="KW-0472">Membrane</keyword>
<sequence length="288" mass="32614">MKQLSLKKKKSLLGLSFLSPWIIGFLVFTAFPLLYSLFLSFQKVKITPSGIKTEFIKFENYTYAFTVDAEFTQILLKFLRELVISTPIIIVFSLIIALLLNQPIRMKGFFRTIFFLPVIIASGPVITDLMEQDVTSIPSIENYAIFAMFLSNTDGFLNTILTYLMDNLIIILWYSGVQILIFLAALQKTDRQIYEAAKIDGASNWECFWKVTLPTLFPMIIVNLIYTIVTYSVFALNPVVDHIQSSMFDISTGFGYASALSWVYFVVITIVLAIGVGTVAIRGNKKYT</sequence>
<protein>
    <submittedName>
        <fullName evidence="9">ABC transporter permease</fullName>
    </submittedName>
</protein>
<dbReference type="STRING" id="402384.HM131_05750"/>
<feature type="transmembrane region" description="Helical" evidence="7">
    <location>
        <begin position="108"/>
        <end position="126"/>
    </location>
</feature>
<evidence type="ECO:0000256" key="5">
    <source>
        <dbReference type="ARBA" id="ARBA00022989"/>
    </source>
</evidence>
<feature type="transmembrane region" description="Helical" evidence="7">
    <location>
        <begin position="12"/>
        <end position="35"/>
    </location>
</feature>
<feature type="transmembrane region" description="Helical" evidence="7">
    <location>
        <begin position="168"/>
        <end position="186"/>
    </location>
</feature>
<keyword evidence="3" id="KW-1003">Cell membrane</keyword>
<dbReference type="AlphaFoldDB" id="A0A1W5ZSW4"/>
<dbReference type="CDD" id="cd06261">
    <property type="entry name" value="TM_PBP2"/>
    <property type="match status" value="1"/>
</dbReference>
<dbReference type="RefSeq" id="WP_085028821.1">
    <property type="nucleotide sequence ID" value="NZ_CP020772.1"/>
</dbReference>
<dbReference type="KEGG" id="hmn:HM131_05750"/>
<evidence type="ECO:0000256" key="4">
    <source>
        <dbReference type="ARBA" id="ARBA00022692"/>
    </source>
</evidence>
<evidence type="ECO:0000256" key="3">
    <source>
        <dbReference type="ARBA" id="ARBA00022475"/>
    </source>
</evidence>
<dbReference type="EMBL" id="CP020772">
    <property type="protein sequence ID" value="ARI76369.1"/>
    <property type="molecule type" value="Genomic_DNA"/>
</dbReference>
<evidence type="ECO:0000256" key="7">
    <source>
        <dbReference type="RuleBase" id="RU363032"/>
    </source>
</evidence>
<dbReference type="OrthoDB" id="9788108at2"/>
<keyword evidence="10" id="KW-1185">Reference proteome</keyword>
<evidence type="ECO:0000256" key="6">
    <source>
        <dbReference type="ARBA" id="ARBA00023136"/>
    </source>
</evidence>
<organism evidence="9 10">
    <name type="scientific">Halobacillus mangrovi</name>
    <dbReference type="NCBI Taxonomy" id="402384"/>
    <lineage>
        <taxon>Bacteria</taxon>
        <taxon>Bacillati</taxon>
        <taxon>Bacillota</taxon>
        <taxon>Bacilli</taxon>
        <taxon>Bacillales</taxon>
        <taxon>Bacillaceae</taxon>
        <taxon>Halobacillus</taxon>
    </lineage>
</organism>
<dbReference type="Gene3D" id="1.10.3720.10">
    <property type="entry name" value="MetI-like"/>
    <property type="match status" value="1"/>
</dbReference>
<dbReference type="SUPFAM" id="SSF161098">
    <property type="entry name" value="MetI-like"/>
    <property type="match status" value="1"/>
</dbReference>
<evidence type="ECO:0000256" key="2">
    <source>
        <dbReference type="ARBA" id="ARBA00022448"/>
    </source>
</evidence>
<dbReference type="GO" id="GO:0055085">
    <property type="term" value="P:transmembrane transport"/>
    <property type="evidence" value="ECO:0007669"/>
    <property type="project" value="InterPro"/>
</dbReference>
<evidence type="ECO:0000259" key="8">
    <source>
        <dbReference type="PROSITE" id="PS50928"/>
    </source>
</evidence>
<dbReference type="Proteomes" id="UP000192527">
    <property type="component" value="Chromosome"/>
</dbReference>
<dbReference type="InterPro" id="IPR000515">
    <property type="entry name" value="MetI-like"/>
</dbReference>
<accession>A0A1W5ZSW4</accession>
<dbReference type="InterPro" id="IPR035906">
    <property type="entry name" value="MetI-like_sf"/>
</dbReference>
<feature type="domain" description="ABC transmembrane type-1" evidence="8">
    <location>
        <begin position="75"/>
        <end position="275"/>
    </location>
</feature>
<evidence type="ECO:0000313" key="10">
    <source>
        <dbReference type="Proteomes" id="UP000192527"/>
    </source>
</evidence>